<dbReference type="InterPro" id="IPR029058">
    <property type="entry name" value="AB_hydrolase_fold"/>
</dbReference>
<reference evidence="10" key="1">
    <citation type="submission" date="2018-03" db="EMBL/GenBank/DDBJ databases">
        <authorList>
            <person name="Guldener U."/>
        </authorList>
    </citation>
    <scope>NUCLEOTIDE SEQUENCE</scope>
</reference>
<feature type="compositionally biased region" description="Low complexity" evidence="8">
    <location>
        <begin position="1"/>
        <end position="16"/>
    </location>
</feature>
<dbReference type="GO" id="GO:0016020">
    <property type="term" value="C:membrane"/>
    <property type="evidence" value="ECO:0007669"/>
    <property type="project" value="UniProtKB-SubCell"/>
</dbReference>
<sequence length="1045" mass="117267">MPLFQQTNSTSSQTNTPISENPPVVRRNGITVLSGNSQSLVDVVVLHGLGGCPSETWRHHATGFFWPWELRNDVADARVMLFGYNADTEQGFSTNLARIKDYARALLGDLVNKRQEDQALVEAAKAVTTKKDDWYLIYNATKGLVFFGTPHLGSGAGKQLRVQLAKMFASAALFKVPPKVDAALQMHSDELCDLANDFRATSLWTERRLEIYTYYETETDGRLGEKVVDEASARIGYDKETSQPILANHTGMVRFEDKEDSNYENVCRKLKKLRRHALNIVRTGTESVIPSYPAHAMAPIKAFVPREKLLAELKEQLWRAVESTGRRDPRKVGIWGMGGAGKSQLALSYLQHHADDYSATFWVDAQDPTWVDKCFQQIYMSLPGEKSTDEPVTADKARVAVLTWLSGRAGKWLMVFDGADELDGEDRNFVNLALYIPRAPGVHVIVTSRSQNIKHFSTFDGVEVGRLGLEEAVDLFCKSATVTLPQAGDQVRAEVEKIVEELDYLALAISIAGAYVSTVPRLRSNLSQYLEEYLRQRRLLLQRQPDKLNNAYAHSIMTVWETSYQAIHHRSPGACQLLTLLAFLDNQDIFNDLLVLGPAVPNTSPSLTEGSGSRRADIGFQDDISSSDIEEMLSLLEKYSILHWVEVDQSYSIHKLVHAWCRDRIGDDPLATKQYALAALQLLCQAIEASGPSKEAGLRLGPHVRQNAIAVSQLQTSIRERHTTLGQLQYVRFFLIDSFNARDAVSVSRISLNMHIETLGDEHPLMIGVMCSLALSLECQGKFDEALALLRDATAKSERVRGPNDKDTLWLKSILERTSKNQTAWLESQTWIEQVLSRCEQRHWHLAGLVAVLRDEKLKGIREFQETTTQALEKFRTRYRAGHPKLVQLEDVSKVLADYETTALAILSRYEVLAEDSGAIVESMREPIMFHGGFLAGEPTHNLADPGIMDELVSKADKVKKKGVDISLGVIHDPNQSHPSIQDDMRVLEELLEKAKEMAKSLEDLKRETIGDRMVNRIRVWAQQQMPHRAQPHDSLCNDSGGRYK</sequence>
<dbReference type="Proteomes" id="UP001187682">
    <property type="component" value="Unassembled WGS sequence"/>
</dbReference>
<evidence type="ECO:0000256" key="7">
    <source>
        <dbReference type="SAM" id="Coils"/>
    </source>
</evidence>
<evidence type="ECO:0000313" key="11">
    <source>
        <dbReference type="Proteomes" id="UP001187682"/>
    </source>
</evidence>
<evidence type="ECO:0000256" key="2">
    <source>
        <dbReference type="ARBA" id="ARBA00004240"/>
    </source>
</evidence>
<dbReference type="EMBL" id="ONZQ02000001">
    <property type="protein sequence ID" value="SPN97805.1"/>
    <property type="molecule type" value="Genomic_DNA"/>
</dbReference>
<dbReference type="GO" id="GO:0043531">
    <property type="term" value="F:ADP binding"/>
    <property type="evidence" value="ECO:0007669"/>
    <property type="project" value="InterPro"/>
</dbReference>
<evidence type="ECO:0000256" key="4">
    <source>
        <dbReference type="ARBA" id="ARBA00022824"/>
    </source>
</evidence>
<dbReference type="InterPro" id="IPR027417">
    <property type="entry name" value="P-loop_NTPase"/>
</dbReference>
<keyword evidence="6" id="KW-0472">Membrane</keyword>
<dbReference type="Pfam" id="PF13374">
    <property type="entry name" value="TPR_10"/>
    <property type="match status" value="1"/>
</dbReference>
<proteinExistence type="predicted"/>
<keyword evidence="7" id="KW-0175">Coiled coil</keyword>
<keyword evidence="5" id="KW-0496">Mitochondrion</keyword>
<evidence type="ECO:0000256" key="5">
    <source>
        <dbReference type="ARBA" id="ARBA00023128"/>
    </source>
</evidence>
<feature type="region of interest" description="Disordered" evidence="8">
    <location>
        <begin position="1025"/>
        <end position="1045"/>
    </location>
</feature>
<keyword evidence="11" id="KW-1185">Reference proteome</keyword>
<keyword evidence="4" id="KW-0256">Endoplasmic reticulum</keyword>
<comment type="subcellular location">
    <subcellularLocation>
        <location evidence="2">Endoplasmic reticulum</location>
    </subcellularLocation>
    <subcellularLocation>
        <location evidence="3">Membrane</location>
    </subcellularLocation>
    <subcellularLocation>
        <location evidence="1">Mitochondrion</location>
    </subcellularLocation>
</comment>
<dbReference type="Gene3D" id="3.40.50.300">
    <property type="entry name" value="P-loop containing nucleotide triphosphate hydrolases"/>
    <property type="match status" value="1"/>
</dbReference>
<evidence type="ECO:0000259" key="9">
    <source>
        <dbReference type="Pfam" id="PF00931"/>
    </source>
</evidence>
<evidence type="ECO:0000256" key="1">
    <source>
        <dbReference type="ARBA" id="ARBA00004173"/>
    </source>
</evidence>
<dbReference type="InterPro" id="IPR052374">
    <property type="entry name" value="SERAC1"/>
</dbReference>
<feature type="domain" description="NB-ARC" evidence="9">
    <location>
        <begin position="315"/>
        <end position="480"/>
    </location>
</feature>
<evidence type="ECO:0000256" key="8">
    <source>
        <dbReference type="SAM" id="MobiDB-lite"/>
    </source>
</evidence>
<feature type="coiled-coil region" evidence="7">
    <location>
        <begin position="985"/>
        <end position="1012"/>
    </location>
</feature>
<dbReference type="InterPro" id="IPR002182">
    <property type="entry name" value="NB-ARC"/>
</dbReference>
<evidence type="ECO:0000256" key="6">
    <source>
        <dbReference type="ARBA" id="ARBA00023136"/>
    </source>
</evidence>
<accession>A0AAE8MSC9</accession>
<feature type="region of interest" description="Disordered" evidence="8">
    <location>
        <begin position="1"/>
        <end position="23"/>
    </location>
</feature>
<dbReference type="Pfam" id="PF00931">
    <property type="entry name" value="NB-ARC"/>
    <property type="match status" value="1"/>
</dbReference>
<dbReference type="PANTHER" id="PTHR48182:SF2">
    <property type="entry name" value="PROTEIN SERAC1"/>
    <property type="match status" value="1"/>
</dbReference>
<evidence type="ECO:0000313" key="10">
    <source>
        <dbReference type="EMBL" id="SPN97805.1"/>
    </source>
</evidence>
<dbReference type="AlphaFoldDB" id="A0AAE8MSC9"/>
<gene>
    <name evidence="10" type="ORF">DNG_01317</name>
</gene>
<name>A0AAE8MSC9_9PEZI</name>
<organism evidence="10 11">
    <name type="scientific">Cephalotrichum gorgonifer</name>
    <dbReference type="NCBI Taxonomy" id="2041049"/>
    <lineage>
        <taxon>Eukaryota</taxon>
        <taxon>Fungi</taxon>
        <taxon>Dikarya</taxon>
        <taxon>Ascomycota</taxon>
        <taxon>Pezizomycotina</taxon>
        <taxon>Sordariomycetes</taxon>
        <taxon>Hypocreomycetidae</taxon>
        <taxon>Microascales</taxon>
        <taxon>Microascaceae</taxon>
        <taxon>Cephalotrichum</taxon>
    </lineage>
</organism>
<protein>
    <recommendedName>
        <fullName evidence="9">NB-ARC domain-containing protein</fullName>
    </recommendedName>
</protein>
<dbReference type="PANTHER" id="PTHR48182">
    <property type="entry name" value="PROTEIN SERAC1"/>
    <property type="match status" value="1"/>
</dbReference>
<evidence type="ECO:0000256" key="3">
    <source>
        <dbReference type="ARBA" id="ARBA00004370"/>
    </source>
</evidence>
<dbReference type="SUPFAM" id="SSF53474">
    <property type="entry name" value="alpha/beta-Hydrolases"/>
    <property type="match status" value="1"/>
</dbReference>
<dbReference type="InterPro" id="IPR011990">
    <property type="entry name" value="TPR-like_helical_dom_sf"/>
</dbReference>
<dbReference type="GO" id="GO:0005739">
    <property type="term" value="C:mitochondrion"/>
    <property type="evidence" value="ECO:0007669"/>
    <property type="project" value="UniProtKB-SubCell"/>
</dbReference>
<dbReference type="Gene3D" id="1.25.40.10">
    <property type="entry name" value="Tetratricopeptide repeat domain"/>
    <property type="match status" value="1"/>
</dbReference>
<comment type="caution">
    <text evidence="10">The sequence shown here is derived from an EMBL/GenBank/DDBJ whole genome shotgun (WGS) entry which is preliminary data.</text>
</comment>
<dbReference type="SUPFAM" id="SSF52540">
    <property type="entry name" value="P-loop containing nucleoside triphosphate hydrolases"/>
    <property type="match status" value="1"/>
</dbReference>
<dbReference type="GO" id="GO:0005783">
    <property type="term" value="C:endoplasmic reticulum"/>
    <property type="evidence" value="ECO:0007669"/>
    <property type="project" value="UniProtKB-SubCell"/>
</dbReference>